<feature type="transmembrane region" description="Helical" evidence="1">
    <location>
        <begin position="377"/>
        <end position="394"/>
    </location>
</feature>
<feature type="transmembrane region" description="Helical" evidence="1">
    <location>
        <begin position="420"/>
        <end position="442"/>
    </location>
</feature>
<keyword evidence="1" id="KW-0472">Membrane</keyword>
<evidence type="ECO:0000256" key="1">
    <source>
        <dbReference type="SAM" id="Phobius"/>
    </source>
</evidence>
<dbReference type="EMBL" id="WJXB01000004">
    <property type="protein sequence ID" value="MRN53955.1"/>
    <property type="molecule type" value="Genomic_DNA"/>
</dbReference>
<feature type="transmembrane region" description="Helical" evidence="1">
    <location>
        <begin position="476"/>
        <end position="495"/>
    </location>
</feature>
<feature type="transmembrane region" description="Helical" evidence="1">
    <location>
        <begin position="507"/>
        <end position="527"/>
    </location>
</feature>
<proteinExistence type="predicted"/>
<comment type="caution">
    <text evidence="2">The sequence shown here is derived from an EMBL/GenBank/DDBJ whole genome shotgun (WGS) entry which is preliminary data.</text>
</comment>
<name>A0A7X2H5T0_9BACL</name>
<keyword evidence="1" id="KW-0812">Transmembrane</keyword>
<feature type="transmembrane region" description="Helical" evidence="1">
    <location>
        <begin position="353"/>
        <end position="371"/>
    </location>
</feature>
<gene>
    <name evidence="2" type="ORF">GJB61_13280</name>
</gene>
<protein>
    <submittedName>
        <fullName evidence="2">Uncharacterized protein</fullName>
    </submittedName>
</protein>
<feature type="transmembrane region" description="Helical" evidence="1">
    <location>
        <begin position="184"/>
        <end position="203"/>
    </location>
</feature>
<dbReference type="AlphaFoldDB" id="A0A7X2H5T0"/>
<accession>A0A7X2H5T0</accession>
<feature type="transmembrane region" description="Helical" evidence="1">
    <location>
        <begin position="114"/>
        <end position="138"/>
    </location>
</feature>
<feature type="transmembrane region" description="Helical" evidence="1">
    <location>
        <begin position="257"/>
        <end position="277"/>
    </location>
</feature>
<feature type="transmembrane region" description="Helical" evidence="1">
    <location>
        <begin position="448"/>
        <end position="469"/>
    </location>
</feature>
<feature type="transmembrane region" description="Helical" evidence="1">
    <location>
        <begin position="21"/>
        <end position="39"/>
    </location>
</feature>
<sequence>MKVIHMIYHIARADLLERIRQYAFLIILGITMLAAYFFVPPVEARYVTLYLDEYRGVYNSAWIGSSVAISTTLFLALFGFYLVKNSIQRDEVTRVGQIIATTSVKKLYYLIGKWISNFAALSIIVFVVIVIALIMQWVRGEEMVVELWPLVSPFLFLTLPTMSIVAAMAVLFETRQALKGGLGNVIYFVLYLIFIASSRFMVFGPNVIISDMLKELTTIRPDFSGTYGLGIVFQETPLQLFEWHGVKWTGGLLQQQLSLFLFAFLLILVAVLLFHGFRDQAAKGRGKRKPFAEVTIDAKTHIDLDNAGVDLKGNYVRSDARVRMSALTSATVRDSFLSLVYAEWRLMMKSASLAWYVVAGILFVLCLVFPVTTSAQWMIWPITWIWPLVFWSGMGSRETRYQTQYLVASSPRFATRQLSAMWISGVMLTCITGGGVIIRMIMEGDPEYLMAFISAVILIPSLALASGVLTKTNRTFEVIYMIVWYLGPFNKIPYLDFLGTRLSEGGSLIPSLSYMLISSGLLMAAYVSRRRLAQTF</sequence>
<reference evidence="2 3" key="1">
    <citation type="submission" date="2019-11" db="EMBL/GenBank/DDBJ databases">
        <title>Paenibacillus monticola sp. nov., a novel PGPR strain isolated from mountain sample in China.</title>
        <authorList>
            <person name="Zhao Q."/>
            <person name="Li H.-P."/>
            <person name="Zhang J.-L."/>
        </authorList>
    </citation>
    <scope>NUCLEOTIDE SEQUENCE [LARGE SCALE GENOMIC DNA]</scope>
    <source>
        <strain evidence="2 3">LC-T2</strain>
    </source>
</reference>
<keyword evidence="3" id="KW-1185">Reference proteome</keyword>
<feature type="transmembrane region" description="Helical" evidence="1">
    <location>
        <begin position="59"/>
        <end position="83"/>
    </location>
</feature>
<dbReference type="RefSeq" id="WP_154118982.1">
    <property type="nucleotide sequence ID" value="NZ_WJXB01000004.1"/>
</dbReference>
<feature type="transmembrane region" description="Helical" evidence="1">
    <location>
        <begin position="150"/>
        <end position="172"/>
    </location>
</feature>
<evidence type="ECO:0000313" key="2">
    <source>
        <dbReference type="EMBL" id="MRN53955.1"/>
    </source>
</evidence>
<dbReference type="Proteomes" id="UP000463051">
    <property type="component" value="Unassembled WGS sequence"/>
</dbReference>
<evidence type="ECO:0000313" key="3">
    <source>
        <dbReference type="Proteomes" id="UP000463051"/>
    </source>
</evidence>
<organism evidence="2 3">
    <name type="scientific">Paenibacillus monticola</name>
    <dbReference type="NCBI Taxonomy" id="2666075"/>
    <lineage>
        <taxon>Bacteria</taxon>
        <taxon>Bacillati</taxon>
        <taxon>Bacillota</taxon>
        <taxon>Bacilli</taxon>
        <taxon>Bacillales</taxon>
        <taxon>Paenibacillaceae</taxon>
        <taxon>Paenibacillus</taxon>
    </lineage>
</organism>
<keyword evidence="1" id="KW-1133">Transmembrane helix</keyword>